<evidence type="ECO:0000256" key="1">
    <source>
        <dbReference type="ARBA" id="ARBA00004141"/>
    </source>
</evidence>
<dbReference type="SUPFAM" id="SSF81324">
    <property type="entry name" value="Voltage-gated potassium channels"/>
    <property type="match status" value="1"/>
</dbReference>
<proteinExistence type="predicted"/>
<evidence type="ECO:0000256" key="2">
    <source>
        <dbReference type="ARBA" id="ARBA00022692"/>
    </source>
</evidence>
<feature type="transmembrane region" description="Helical" evidence="6">
    <location>
        <begin position="1072"/>
        <end position="1089"/>
    </location>
</feature>
<feature type="compositionally biased region" description="Basic and acidic residues" evidence="5">
    <location>
        <begin position="2076"/>
        <end position="2102"/>
    </location>
</feature>
<feature type="transmembrane region" description="Helical" evidence="6">
    <location>
        <begin position="641"/>
        <end position="665"/>
    </location>
</feature>
<reference evidence="8 9" key="1">
    <citation type="journal article" date="2024" name="Science">
        <title>Giant polyketide synthase enzymes in the biosynthesis of giant marine polyether toxins.</title>
        <authorList>
            <person name="Fallon T.R."/>
            <person name="Shende V.V."/>
            <person name="Wierzbicki I.H."/>
            <person name="Pendleton A.L."/>
            <person name="Watervoot N.F."/>
            <person name="Auber R.P."/>
            <person name="Gonzalez D.J."/>
            <person name="Wisecaver J.H."/>
            <person name="Moore B.S."/>
        </authorList>
    </citation>
    <scope>NUCLEOTIDE SEQUENCE [LARGE SCALE GENOMIC DNA]</scope>
    <source>
        <strain evidence="8 9">12B1</strain>
    </source>
</reference>
<keyword evidence="2 6" id="KW-0812">Transmembrane</keyword>
<evidence type="ECO:0000256" key="5">
    <source>
        <dbReference type="SAM" id="MobiDB-lite"/>
    </source>
</evidence>
<dbReference type="EMBL" id="JBGBPQ010000005">
    <property type="protein sequence ID" value="KAL1523853.1"/>
    <property type="molecule type" value="Genomic_DNA"/>
</dbReference>
<feature type="transmembrane region" description="Helical" evidence="6">
    <location>
        <begin position="1948"/>
        <end position="1974"/>
    </location>
</feature>
<feature type="compositionally biased region" description="Low complexity" evidence="5">
    <location>
        <begin position="2168"/>
        <end position="2177"/>
    </location>
</feature>
<protein>
    <recommendedName>
        <fullName evidence="7">Ion transport domain-containing protein</fullName>
    </recommendedName>
</protein>
<dbReference type="Gene3D" id="1.10.287.70">
    <property type="match status" value="2"/>
</dbReference>
<feature type="region of interest" description="Disordered" evidence="5">
    <location>
        <begin position="2016"/>
        <end position="2200"/>
    </location>
</feature>
<dbReference type="GO" id="GO:0005216">
    <property type="term" value="F:monoatomic ion channel activity"/>
    <property type="evidence" value="ECO:0007669"/>
    <property type="project" value="InterPro"/>
</dbReference>
<dbReference type="Proteomes" id="UP001515480">
    <property type="component" value="Unassembled WGS sequence"/>
</dbReference>
<dbReference type="PANTHER" id="PTHR46726">
    <property type="entry name" value="TWO PORE CHANNEL 3"/>
    <property type="match status" value="1"/>
</dbReference>
<dbReference type="GO" id="GO:0016020">
    <property type="term" value="C:membrane"/>
    <property type="evidence" value="ECO:0007669"/>
    <property type="project" value="UniProtKB-SubCell"/>
</dbReference>
<feature type="transmembrane region" description="Helical" evidence="6">
    <location>
        <begin position="1872"/>
        <end position="1896"/>
    </location>
</feature>
<dbReference type="Pfam" id="PF00520">
    <property type="entry name" value="Ion_trans"/>
    <property type="match status" value="2"/>
</dbReference>
<feature type="transmembrane region" description="Helical" evidence="6">
    <location>
        <begin position="1453"/>
        <end position="1473"/>
    </location>
</feature>
<feature type="domain" description="Ion transport" evidence="7">
    <location>
        <begin position="1756"/>
        <end position="1976"/>
    </location>
</feature>
<dbReference type="InterPro" id="IPR005821">
    <property type="entry name" value="Ion_trans_dom"/>
</dbReference>
<evidence type="ECO:0000256" key="6">
    <source>
        <dbReference type="SAM" id="Phobius"/>
    </source>
</evidence>
<feature type="compositionally biased region" description="Basic and acidic residues" evidence="5">
    <location>
        <begin position="142"/>
        <end position="159"/>
    </location>
</feature>
<evidence type="ECO:0000256" key="4">
    <source>
        <dbReference type="ARBA" id="ARBA00023136"/>
    </source>
</evidence>
<evidence type="ECO:0000259" key="7">
    <source>
        <dbReference type="Pfam" id="PF00520"/>
    </source>
</evidence>
<accession>A0AB34JSP3</accession>
<comment type="subcellular location">
    <subcellularLocation>
        <location evidence="1">Membrane</location>
        <topology evidence="1">Multi-pass membrane protein</topology>
    </subcellularLocation>
</comment>
<feature type="transmembrane region" description="Helical" evidence="6">
    <location>
        <begin position="693"/>
        <end position="716"/>
    </location>
</feature>
<feature type="transmembrane region" description="Helical" evidence="6">
    <location>
        <begin position="1578"/>
        <end position="1604"/>
    </location>
</feature>
<evidence type="ECO:0000256" key="3">
    <source>
        <dbReference type="ARBA" id="ARBA00022989"/>
    </source>
</evidence>
<comment type="caution">
    <text evidence="8">The sequence shown here is derived from an EMBL/GenBank/DDBJ whole genome shotgun (WGS) entry which is preliminary data.</text>
</comment>
<organism evidence="8 9">
    <name type="scientific">Prymnesium parvum</name>
    <name type="common">Toxic golden alga</name>
    <dbReference type="NCBI Taxonomy" id="97485"/>
    <lineage>
        <taxon>Eukaryota</taxon>
        <taxon>Haptista</taxon>
        <taxon>Haptophyta</taxon>
        <taxon>Prymnesiophyceae</taxon>
        <taxon>Prymnesiales</taxon>
        <taxon>Prymnesiaceae</taxon>
        <taxon>Prymnesium</taxon>
    </lineage>
</organism>
<evidence type="ECO:0000313" key="8">
    <source>
        <dbReference type="EMBL" id="KAL1523853.1"/>
    </source>
</evidence>
<keyword evidence="9" id="KW-1185">Reference proteome</keyword>
<name>A0AB34JSP3_PRYPA</name>
<feature type="compositionally biased region" description="Basic and acidic residues" evidence="5">
    <location>
        <begin position="2111"/>
        <end position="2122"/>
    </location>
</feature>
<dbReference type="PANTHER" id="PTHR46726:SF1">
    <property type="entry name" value="TWO-PORE CALCIUM CHANNEL 3"/>
    <property type="match status" value="1"/>
</dbReference>
<keyword evidence="4 6" id="KW-0472">Membrane</keyword>
<feature type="transmembrane region" description="Helical" evidence="6">
    <location>
        <begin position="233"/>
        <end position="255"/>
    </location>
</feature>
<keyword evidence="3 6" id="KW-1133">Transmembrane helix</keyword>
<feature type="region of interest" description="Disordered" evidence="5">
    <location>
        <begin position="135"/>
        <end position="173"/>
    </location>
</feature>
<feature type="compositionally biased region" description="Basic and acidic residues" evidence="5">
    <location>
        <begin position="2130"/>
        <end position="2142"/>
    </location>
</feature>
<sequence>MSFGGPESLLACPPIREGHRERLTPLRPSSTSFESTSEVSLAVREFTLISPLAEVPTAESEGPGATNGYPYHASRESRAKSALDCGAGGPIRSERLRVSMDRTSFAHSHLRCNTPRLSNEGAKLLAGETSSCKHVRTASVRSDGEETRKTNSSHEEHRPASQKQAMPAKLRRRDTSGLSFLSRGTEGLASLIHSPFNPSRNRPFLQVQLSKHRKQVVDRSMSSGMVAAFGCRGVLVIACAMGAVLLAGTVLVWYYKGLQTRELVYCLSQVLQVEVASQVSHKLVEVFQQARTIADTTATAGGDEALLAMLADVVRAAAPAANHSLTTFLSGFIGVYHGYALHLGSVGGDYLGLAHVASPVVGQPQGLAGTALEDSDSLRLLRSADGGLSLQLEYLANLTSSGYEVSEAAAITDWRVSEREWHSREYNGVAGLTSGVPTCTVASPCISRAYATNGGAAIALSAAGSVAGYVAVEVALSAVETRLRQLLSTAAPDGGMFAALVDDAGAMLAVSRLSDEEDHPEVFEVAYAQPPPLTARLWVGASRALGNLSAEGYTSSCVLASIDPKKHKTSNDYCDRLETLAPANCTQRGPITLDEAHCALLSECPIEASYVSGVIDGGVPEGWKIQLIAPEKNYYPGFTNALVATLTFSLLIAFGATVSLAHLLWQYNKAGRSFQMQLPLCCAALPGLRSKAAVTSVLIIVLFNYSFIFGVWYYLFKKATHALRERIVVLMQNEVAFRMGSLLAFPLRGTSITSAWSTLYGASASAYNRTAVSFAILAAELLAALQPQSPLGRIPLHASPPSSRLTVRSPLAQLLYVPPGSGAVDGVRLVPSSSSSLLRTNCSVALDLCRKESFDSPWWVDAAMPSSRWSEVHLFGEEQQLAVTYVAPLHDGGWVTGTLPLSALTLALPRPAYSIMSQAFVMQKGGEHPGALITASGGGAMEERREQVGGSWFTARRSSSFSPDEQVRFAAKAVEFTVNHHTYFGAAGFSVSTDTFVPELTPAPTDVPTISKLSELFTAESSEIHRVQGLPRTSLTPLLGCKSSDGCGLSWRVISLVNFTKFFEFGDRDRDFSFQLFLLWLLLQLYVLHTTMRTTFRRIDSQESRKVSHEGWQGPSNAQALAELGGERRSATKSLDGSEMPNTPCCRESNEAVPRLAKWYTYIENEVKGALAVTWYRTSVRKIYRRVVLFILLRLPKGCAPRLRDKLLLLQKPLAEDECRYRRACKFMDYSQQHRNILTVCALRQLRSFRLLTLYIFVTSRSYQLFYQSVIMLHCILQVREPSPGQLEVGRLSGECPISLLDWSNTTFGVTSGAASWNSEEPRNWLNTVMLIELGCLLVETFNMGANFVITSAERRRKRKHLPGIRIGLRDRIAAMFTGVNMLQSHTEATLQVVRMAILACLYINWIFLNVTCRSFENVVPLRPLLLLLSNSHLRSVCVCIGKTLRSRGTRSVAFCFLLLWFLASNYATLVLSSQGTSRRQAMQGCAKSTPPGPSVGGPPAPPPALPSPIDEFTEGSLVNEYSFTSSSFSALIPSLLSMFVLITTGENYVDLVSRPWFCFDPQIEGSIMTWPAVLTNIFFVCLFVLGSVLMVGMFIGIFQIGFAEERVDQMHKRKLFERVGAIAAFSLLVPAVRTNSTQQTVSVNEFGKFIQYLERTGRSCFNLSQHEILQLVREEISTDSNEDGLTLEDFVFNLWRLQLKGVLYHRRDDAGANAPKWRRALRAVYKHRSQVLQKIVKSALLLHALLASPYALMSESARMYLDGLLFMFVCFELAEVGLKLLAQGFKRFWDCAEFDDARVFEQWENRTAFVVSVITGLSYCAARANSNSTGYITFEPNENFHRLTLVLPTLRLLFVIKSARRVMFALVPLRAYIAAALGLMALVTFAMATIGVYMFESTLDWVADDISQKRADSFNSVGGAILSLVQISVGESWHEVMYTIMNGKHSFYWSIYFMAYVLLQTLMLTNLLVGVVLDSCDWFDMNEGGEEITMQRRILFGDQIMELDELEGMYCRRKTRADTGSSESPMLMGHDYGSRMNSPREDSMNRSRRATHHDEQGVKGRPGRNASAHNGQSHGWREFEKTLENRRTEQEESVFREREISIRFSAHPTKLRDDKDRRTTPDEGTPGTRRFENDRSRRTDGLRPSTDMIAPPRSARGISGSGHSRRPQLLPPLSRRFQMDQIDGQQPQVNKKSIKSAHI</sequence>
<feature type="domain" description="Ion transport" evidence="7">
    <location>
        <begin position="1397"/>
        <end position="1609"/>
    </location>
</feature>
<gene>
    <name evidence="8" type="ORF">AB1Y20_018774</name>
</gene>
<evidence type="ECO:0000313" key="9">
    <source>
        <dbReference type="Proteomes" id="UP001515480"/>
    </source>
</evidence>